<dbReference type="EMBL" id="SPHZ02000012">
    <property type="protein sequence ID" value="KAF0890191.1"/>
    <property type="molecule type" value="Genomic_DNA"/>
</dbReference>
<organism evidence="2 3">
    <name type="scientific">Oryza meyeriana var. granulata</name>
    <dbReference type="NCBI Taxonomy" id="110450"/>
    <lineage>
        <taxon>Eukaryota</taxon>
        <taxon>Viridiplantae</taxon>
        <taxon>Streptophyta</taxon>
        <taxon>Embryophyta</taxon>
        <taxon>Tracheophyta</taxon>
        <taxon>Spermatophyta</taxon>
        <taxon>Magnoliopsida</taxon>
        <taxon>Liliopsida</taxon>
        <taxon>Poales</taxon>
        <taxon>Poaceae</taxon>
        <taxon>BOP clade</taxon>
        <taxon>Oryzoideae</taxon>
        <taxon>Oryzeae</taxon>
        <taxon>Oryzinae</taxon>
        <taxon>Oryza</taxon>
        <taxon>Oryza meyeriana</taxon>
    </lineage>
</organism>
<keyword evidence="3" id="KW-1185">Reference proteome</keyword>
<evidence type="ECO:0000313" key="2">
    <source>
        <dbReference type="EMBL" id="KAF0890191.1"/>
    </source>
</evidence>
<accession>A0A6G1BR03</accession>
<name>A0A6G1BR03_9ORYZ</name>
<feature type="region of interest" description="Disordered" evidence="1">
    <location>
        <begin position="1"/>
        <end position="34"/>
    </location>
</feature>
<dbReference type="AlphaFoldDB" id="A0A6G1BR03"/>
<sequence>MAVRWGGPGSRRWKGRQRQGWSPPLGLVGSNPEGPRRPAFLEELYNLSATAGLDATFFTPASMPPRQLLATGLNASCLLSLACSVSPSTSSSPAHGRLAP</sequence>
<dbReference type="Proteomes" id="UP000479710">
    <property type="component" value="Unassembled WGS sequence"/>
</dbReference>
<proteinExistence type="predicted"/>
<comment type="caution">
    <text evidence="2">The sequence shown here is derived from an EMBL/GenBank/DDBJ whole genome shotgun (WGS) entry which is preliminary data.</text>
</comment>
<evidence type="ECO:0000256" key="1">
    <source>
        <dbReference type="SAM" id="MobiDB-lite"/>
    </source>
</evidence>
<protein>
    <submittedName>
        <fullName evidence="2">Uncharacterized protein</fullName>
    </submittedName>
</protein>
<reference evidence="2 3" key="1">
    <citation type="submission" date="2019-11" db="EMBL/GenBank/DDBJ databases">
        <title>Whole genome sequence of Oryza granulata.</title>
        <authorList>
            <person name="Li W."/>
        </authorList>
    </citation>
    <scope>NUCLEOTIDE SEQUENCE [LARGE SCALE GENOMIC DNA]</scope>
    <source>
        <strain evidence="3">cv. Menghai</strain>
        <tissue evidence="2">Leaf</tissue>
    </source>
</reference>
<gene>
    <name evidence="2" type="ORF">E2562_038755</name>
</gene>
<evidence type="ECO:0000313" key="3">
    <source>
        <dbReference type="Proteomes" id="UP000479710"/>
    </source>
</evidence>